<dbReference type="PANTHER" id="PTHR22946">
    <property type="entry name" value="DIENELACTONE HYDROLASE DOMAIN-CONTAINING PROTEIN-RELATED"/>
    <property type="match status" value="1"/>
</dbReference>
<dbReference type="GO" id="GO:0052689">
    <property type="term" value="F:carboxylic ester hydrolase activity"/>
    <property type="evidence" value="ECO:0007669"/>
    <property type="project" value="UniProtKB-ARBA"/>
</dbReference>
<evidence type="ECO:0000259" key="2">
    <source>
        <dbReference type="Pfam" id="PF00326"/>
    </source>
</evidence>
<protein>
    <submittedName>
        <fullName evidence="3">Alpha/beta fold hydrolase</fullName>
    </submittedName>
</protein>
<dbReference type="PANTHER" id="PTHR22946:SF9">
    <property type="entry name" value="POLYKETIDE TRANSFERASE AF380"/>
    <property type="match status" value="1"/>
</dbReference>
<feature type="domain" description="Peptidase S9 prolyl oligopeptidase catalytic" evidence="2">
    <location>
        <begin position="91"/>
        <end position="229"/>
    </location>
</feature>
<dbReference type="GO" id="GO:0008236">
    <property type="term" value="F:serine-type peptidase activity"/>
    <property type="evidence" value="ECO:0007669"/>
    <property type="project" value="InterPro"/>
</dbReference>
<dbReference type="SUPFAM" id="SSF53474">
    <property type="entry name" value="alpha/beta-Hydrolases"/>
    <property type="match status" value="1"/>
</dbReference>
<dbReference type="Pfam" id="PF00326">
    <property type="entry name" value="Peptidase_S9"/>
    <property type="match status" value="1"/>
</dbReference>
<dbReference type="Proteomes" id="UP000591071">
    <property type="component" value="Unassembled WGS sequence"/>
</dbReference>
<dbReference type="GO" id="GO:0006508">
    <property type="term" value="P:proteolysis"/>
    <property type="evidence" value="ECO:0007669"/>
    <property type="project" value="InterPro"/>
</dbReference>
<evidence type="ECO:0000313" key="3">
    <source>
        <dbReference type="EMBL" id="NME28241.1"/>
    </source>
</evidence>
<evidence type="ECO:0000313" key="4">
    <source>
        <dbReference type="Proteomes" id="UP000591071"/>
    </source>
</evidence>
<accession>A0A848BPI9</accession>
<dbReference type="Gene3D" id="3.40.50.1820">
    <property type="entry name" value="alpha/beta hydrolase"/>
    <property type="match status" value="1"/>
</dbReference>
<dbReference type="EMBL" id="JABAFG010000008">
    <property type="protein sequence ID" value="NME28241.1"/>
    <property type="molecule type" value="Genomic_DNA"/>
</dbReference>
<name>A0A848BPI9_9FIRM</name>
<gene>
    <name evidence="3" type="ORF">HF872_06345</name>
</gene>
<dbReference type="InterPro" id="IPR001375">
    <property type="entry name" value="Peptidase_S9_cat"/>
</dbReference>
<reference evidence="3 4" key="1">
    <citation type="submission" date="2020-04" db="EMBL/GenBank/DDBJ databases">
        <authorList>
            <person name="Hitch T.C.A."/>
            <person name="Wylensek D."/>
            <person name="Clavel T."/>
        </authorList>
    </citation>
    <scope>NUCLEOTIDE SEQUENCE [LARGE SCALE GENOMIC DNA]</scope>
    <source>
        <strain evidence="3 4">Oil-RF-744-FAT-WT-6-1</strain>
    </source>
</reference>
<proteinExistence type="predicted"/>
<dbReference type="RefSeq" id="WP_170087520.1">
    <property type="nucleotide sequence ID" value="NZ_JABAFG010000008.1"/>
</dbReference>
<dbReference type="InterPro" id="IPR050261">
    <property type="entry name" value="FrsA_esterase"/>
</dbReference>
<organism evidence="3 4">
    <name type="scientific">Megasphaera hexanoica</name>
    <dbReference type="NCBI Taxonomy" id="1675036"/>
    <lineage>
        <taxon>Bacteria</taxon>
        <taxon>Bacillati</taxon>
        <taxon>Bacillota</taxon>
        <taxon>Negativicutes</taxon>
        <taxon>Veillonellales</taxon>
        <taxon>Veillonellaceae</taxon>
        <taxon>Megasphaera</taxon>
    </lineage>
</organism>
<sequence length="243" mass="27704">MITEEKIYIGNIPCLKIACHEDVKGVVIFYHGWTSTKELQSLRGHILAAYGYDVLIPEAIHHGERGIIDYEENPAAYGKFWQTIFQNLREAPQVIAYAKTWHDDVPLAVMGHSMGGFTALGVMTWNRDIRAAVAMNGSGWWDESDRRFRAGLPLEPMDFLPQLRREISRWDPYTHTENLEGRSVLALTAGNDDTVDPMAQSYYMDKLYTLAGVRSRFITYPGLKHFVTTNMMDDAVNWLTDVL</sequence>
<comment type="caution">
    <text evidence="3">The sequence shown here is derived from an EMBL/GenBank/DDBJ whole genome shotgun (WGS) entry which is preliminary data.</text>
</comment>
<evidence type="ECO:0000256" key="1">
    <source>
        <dbReference type="ARBA" id="ARBA00022801"/>
    </source>
</evidence>
<dbReference type="InterPro" id="IPR029058">
    <property type="entry name" value="AB_hydrolase_fold"/>
</dbReference>
<keyword evidence="1 3" id="KW-0378">Hydrolase</keyword>
<dbReference type="AlphaFoldDB" id="A0A848BPI9"/>